<organism evidence="1 2">
    <name type="scientific">Coprinopsis marcescibilis</name>
    <name type="common">Agaric fungus</name>
    <name type="synonym">Psathyrella marcescibilis</name>
    <dbReference type="NCBI Taxonomy" id="230819"/>
    <lineage>
        <taxon>Eukaryota</taxon>
        <taxon>Fungi</taxon>
        <taxon>Dikarya</taxon>
        <taxon>Basidiomycota</taxon>
        <taxon>Agaricomycotina</taxon>
        <taxon>Agaricomycetes</taxon>
        <taxon>Agaricomycetidae</taxon>
        <taxon>Agaricales</taxon>
        <taxon>Agaricineae</taxon>
        <taxon>Psathyrellaceae</taxon>
        <taxon>Coprinopsis</taxon>
    </lineage>
</organism>
<dbReference type="AlphaFoldDB" id="A0A5C3L6A6"/>
<gene>
    <name evidence="1" type="ORF">FA15DRAFT_86427</name>
</gene>
<accession>A0A5C3L6A6</accession>
<keyword evidence="2" id="KW-1185">Reference proteome</keyword>
<evidence type="ECO:0000313" key="2">
    <source>
        <dbReference type="Proteomes" id="UP000307440"/>
    </source>
</evidence>
<dbReference type="EMBL" id="ML210158">
    <property type="protein sequence ID" value="TFK28093.1"/>
    <property type="molecule type" value="Genomic_DNA"/>
</dbReference>
<reference evidence="1 2" key="1">
    <citation type="journal article" date="2019" name="Nat. Ecol. Evol.">
        <title>Megaphylogeny resolves global patterns of mushroom evolution.</title>
        <authorList>
            <person name="Varga T."/>
            <person name="Krizsan K."/>
            <person name="Foldi C."/>
            <person name="Dima B."/>
            <person name="Sanchez-Garcia M."/>
            <person name="Sanchez-Ramirez S."/>
            <person name="Szollosi G.J."/>
            <person name="Szarkandi J.G."/>
            <person name="Papp V."/>
            <person name="Albert L."/>
            <person name="Andreopoulos W."/>
            <person name="Angelini C."/>
            <person name="Antonin V."/>
            <person name="Barry K.W."/>
            <person name="Bougher N.L."/>
            <person name="Buchanan P."/>
            <person name="Buyck B."/>
            <person name="Bense V."/>
            <person name="Catcheside P."/>
            <person name="Chovatia M."/>
            <person name="Cooper J."/>
            <person name="Damon W."/>
            <person name="Desjardin D."/>
            <person name="Finy P."/>
            <person name="Geml J."/>
            <person name="Haridas S."/>
            <person name="Hughes K."/>
            <person name="Justo A."/>
            <person name="Karasinski D."/>
            <person name="Kautmanova I."/>
            <person name="Kiss B."/>
            <person name="Kocsube S."/>
            <person name="Kotiranta H."/>
            <person name="LaButti K.M."/>
            <person name="Lechner B.E."/>
            <person name="Liimatainen K."/>
            <person name="Lipzen A."/>
            <person name="Lukacs Z."/>
            <person name="Mihaltcheva S."/>
            <person name="Morgado L.N."/>
            <person name="Niskanen T."/>
            <person name="Noordeloos M.E."/>
            <person name="Ohm R.A."/>
            <person name="Ortiz-Santana B."/>
            <person name="Ovrebo C."/>
            <person name="Racz N."/>
            <person name="Riley R."/>
            <person name="Savchenko A."/>
            <person name="Shiryaev A."/>
            <person name="Soop K."/>
            <person name="Spirin V."/>
            <person name="Szebenyi C."/>
            <person name="Tomsovsky M."/>
            <person name="Tulloss R.E."/>
            <person name="Uehling J."/>
            <person name="Grigoriev I.V."/>
            <person name="Vagvolgyi C."/>
            <person name="Papp T."/>
            <person name="Martin F.M."/>
            <person name="Miettinen O."/>
            <person name="Hibbett D.S."/>
            <person name="Nagy L.G."/>
        </authorList>
    </citation>
    <scope>NUCLEOTIDE SEQUENCE [LARGE SCALE GENOMIC DNA]</scope>
    <source>
        <strain evidence="1 2">CBS 121175</strain>
    </source>
</reference>
<proteinExistence type="predicted"/>
<protein>
    <submittedName>
        <fullName evidence="1">Uncharacterized protein</fullName>
    </submittedName>
</protein>
<dbReference type="Proteomes" id="UP000307440">
    <property type="component" value="Unassembled WGS sequence"/>
</dbReference>
<evidence type="ECO:0000313" key="1">
    <source>
        <dbReference type="EMBL" id="TFK28093.1"/>
    </source>
</evidence>
<name>A0A5C3L6A6_COPMA</name>
<sequence length="103" mass="11349">MAIGPCLLAKSTLQTIFVALYVSINGARVPSLTYGFRNDTLRVAYSISPGNNHATPRITTCVHHNVYVTVGCFFPFQPMRFIFRKGFLTCGALVTKNHLSISP</sequence>